<gene>
    <name evidence="1" type="ORF">ATJ97_1419</name>
</gene>
<reference evidence="1 2" key="1">
    <citation type="submission" date="2017-10" db="EMBL/GenBank/DDBJ databases">
        <title>Sequencing the genomes of 1000 actinobacteria strains.</title>
        <authorList>
            <person name="Klenk H.-P."/>
        </authorList>
    </citation>
    <scope>NUCLEOTIDE SEQUENCE [LARGE SCALE GENOMIC DNA]</scope>
    <source>
        <strain evidence="1 2">DSM 21838</strain>
    </source>
</reference>
<dbReference type="SUPFAM" id="SSF53474">
    <property type="entry name" value="alpha/beta-Hydrolases"/>
    <property type="match status" value="1"/>
</dbReference>
<dbReference type="EMBL" id="PDJI01000004">
    <property type="protein sequence ID" value="PFG38927.1"/>
    <property type="molecule type" value="Genomic_DNA"/>
</dbReference>
<evidence type="ECO:0000313" key="2">
    <source>
        <dbReference type="Proteomes" id="UP000222106"/>
    </source>
</evidence>
<name>A0A2A9EIM2_9MICO</name>
<accession>A0A2A9EIM2</accession>
<sequence>MTALTVSGGGGSLDARTTDMRAQARVLDDLAQDVRDLAARVAGVPLDPAVLASGLYAPVGLARIQASAVAAQLPPAGLAWLALEYEATGCYLRGAADAYDAVDAALAEAAEGLRAAAGEAILSTLLLAGLGALAVGGAGWAATRALPGGARDDVDAWLAQLAAALGPALVGGGAQLLFDQPWVTDTVLAGVPALVNSPGDLFGLQEHPLSYESVVALLLAAGTGAGLFHHGPVAISRRRRLEGAAPRSVADVFANLDTMSGPAESQEIRVTHVVGPAGESRFVVEIPGTESWEPRSTTNPADVKTNLQEIAGQESAMRAAVELALADAMEAAGIPPGERGRPEVLLAGHSQAGIVAVNLASDPDPAFRYSHVLVGGSPISLADVPESVHVLALEHEQDPVPRLDGVSNAPRHHVTTVVRDIAGEVPADLHGAQNPATAHDLELYRRTGAVVDASQDPAVAQARDGLAPFFTGTASATWSYEATQEPTP</sequence>
<dbReference type="AlphaFoldDB" id="A0A2A9EIM2"/>
<dbReference type="Proteomes" id="UP000222106">
    <property type="component" value="Unassembled WGS sequence"/>
</dbReference>
<proteinExistence type="predicted"/>
<comment type="caution">
    <text evidence="1">The sequence shown here is derived from an EMBL/GenBank/DDBJ whole genome shotgun (WGS) entry which is preliminary data.</text>
</comment>
<keyword evidence="2" id="KW-1185">Reference proteome</keyword>
<protein>
    <recommendedName>
        <fullName evidence="3">PGAP1-like protein</fullName>
    </recommendedName>
</protein>
<evidence type="ECO:0008006" key="3">
    <source>
        <dbReference type="Google" id="ProtNLM"/>
    </source>
</evidence>
<dbReference type="RefSeq" id="WP_098483112.1">
    <property type="nucleotide sequence ID" value="NZ_PDJI01000004.1"/>
</dbReference>
<evidence type="ECO:0000313" key="1">
    <source>
        <dbReference type="EMBL" id="PFG38927.1"/>
    </source>
</evidence>
<dbReference type="InterPro" id="IPR029058">
    <property type="entry name" value="AB_hydrolase_fold"/>
</dbReference>
<organism evidence="1 2">
    <name type="scientific">Georgenia soli</name>
    <dbReference type="NCBI Taxonomy" id="638953"/>
    <lineage>
        <taxon>Bacteria</taxon>
        <taxon>Bacillati</taxon>
        <taxon>Actinomycetota</taxon>
        <taxon>Actinomycetes</taxon>
        <taxon>Micrococcales</taxon>
        <taxon>Bogoriellaceae</taxon>
        <taxon>Georgenia</taxon>
    </lineage>
</organism>
<dbReference type="OrthoDB" id="5095936at2"/>